<gene>
    <name evidence="1" type="ORF">PoB_000429700</name>
</gene>
<evidence type="ECO:0000313" key="2">
    <source>
        <dbReference type="Proteomes" id="UP000735302"/>
    </source>
</evidence>
<sequence length="104" mass="11708">MVSGDGHEQKAGLSLLNSTRRRYRHQSCQAWVKIQTMLIVGRMGWREGELEGERRKRREGEGAYEPVRNKKVISGFQPLRQARASVAGLEAATEGSLQISGRTR</sequence>
<dbReference type="EMBL" id="BLXT01000501">
    <property type="protein sequence ID" value="GFN77791.1"/>
    <property type="molecule type" value="Genomic_DNA"/>
</dbReference>
<reference evidence="1 2" key="1">
    <citation type="journal article" date="2021" name="Elife">
        <title>Chloroplast acquisition without the gene transfer in kleptoplastic sea slugs, Plakobranchus ocellatus.</title>
        <authorList>
            <person name="Maeda T."/>
            <person name="Takahashi S."/>
            <person name="Yoshida T."/>
            <person name="Shimamura S."/>
            <person name="Takaki Y."/>
            <person name="Nagai Y."/>
            <person name="Toyoda A."/>
            <person name="Suzuki Y."/>
            <person name="Arimoto A."/>
            <person name="Ishii H."/>
            <person name="Satoh N."/>
            <person name="Nishiyama T."/>
            <person name="Hasebe M."/>
            <person name="Maruyama T."/>
            <person name="Minagawa J."/>
            <person name="Obokata J."/>
            <person name="Shigenobu S."/>
        </authorList>
    </citation>
    <scope>NUCLEOTIDE SEQUENCE [LARGE SCALE GENOMIC DNA]</scope>
</reference>
<protein>
    <submittedName>
        <fullName evidence="1">Uncharacterized protein</fullName>
    </submittedName>
</protein>
<proteinExistence type="predicted"/>
<name>A0AAV3Y4Y4_9GAST</name>
<evidence type="ECO:0000313" key="1">
    <source>
        <dbReference type="EMBL" id="GFN77791.1"/>
    </source>
</evidence>
<keyword evidence="2" id="KW-1185">Reference proteome</keyword>
<dbReference type="Proteomes" id="UP000735302">
    <property type="component" value="Unassembled WGS sequence"/>
</dbReference>
<organism evidence="1 2">
    <name type="scientific">Plakobranchus ocellatus</name>
    <dbReference type="NCBI Taxonomy" id="259542"/>
    <lineage>
        <taxon>Eukaryota</taxon>
        <taxon>Metazoa</taxon>
        <taxon>Spiralia</taxon>
        <taxon>Lophotrochozoa</taxon>
        <taxon>Mollusca</taxon>
        <taxon>Gastropoda</taxon>
        <taxon>Heterobranchia</taxon>
        <taxon>Euthyneura</taxon>
        <taxon>Panpulmonata</taxon>
        <taxon>Sacoglossa</taxon>
        <taxon>Placobranchoidea</taxon>
        <taxon>Plakobranchidae</taxon>
        <taxon>Plakobranchus</taxon>
    </lineage>
</organism>
<accession>A0AAV3Y4Y4</accession>
<comment type="caution">
    <text evidence="1">The sequence shown here is derived from an EMBL/GenBank/DDBJ whole genome shotgun (WGS) entry which is preliminary data.</text>
</comment>
<dbReference type="AlphaFoldDB" id="A0AAV3Y4Y4"/>